<dbReference type="RefSeq" id="WP_324692562.1">
    <property type="nucleotide sequence ID" value="NZ_JAYMYJ010000003.1"/>
</dbReference>
<feature type="transmembrane region" description="Helical" evidence="1">
    <location>
        <begin position="16"/>
        <end position="40"/>
    </location>
</feature>
<keyword evidence="1" id="KW-0812">Transmembrane</keyword>
<proteinExistence type="predicted"/>
<name>A0ABU6CRG6_9GAMM</name>
<dbReference type="InterPro" id="IPR011836">
    <property type="entry name" value="YhdP"/>
</dbReference>
<protein>
    <submittedName>
        <fullName evidence="3">DUF3971 domain-containing protein</fullName>
    </submittedName>
</protein>
<dbReference type="PANTHER" id="PTHR38690:SF1">
    <property type="entry name" value="PROTEASE"/>
    <property type="match status" value="1"/>
</dbReference>
<dbReference type="InterPro" id="IPR025263">
    <property type="entry name" value="YhdP_central"/>
</dbReference>
<dbReference type="PANTHER" id="PTHR38690">
    <property type="entry name" value="PROTEASE-RELATED"/>
    <property type="match status" value="1"/>
</dbReference>
<dbReference type="Pfam" id="PF13116">
    <property type="entry name" value="YhdP"/>
    <property type="match status" value="1"/>
</dbReference>
<evidence type="ECO:0000313" key="3">
    <source>
        <dbReference type="EMBL" id="MEB4589370.1"/>
    </source>
</evidence>
<reference evidence="3 4" key="2">
    <citation type="submission" date="2024-01" db="EMBL/GenBank/DDBJ databases">
        <authorList>
            <person name="Xie X."/>
        </authorList>
    </citation>
    <scope>NUCLEOTIDE SEQUENCE [LARGE SCALE GENOMIC DNA]</scope>
    <source>
        <strain evidence="3">SCUT-1</strain>
    </source>
</reference>
<evidence type="ECO:0000313" key="4">
    <source>
        <dbReference type="Proteomes" id="UP001308005"/>
    </source>
</evidence>
<organism evidence="3 4">
    <name type="scientific">Candidatus Thiothrix phosphatis</name>
    <dbReference type="NCBI Taxonomy" id="3112415"/>
    <lineage>
        <taxon>Bacteria</taxon>
        <taxon>Pseudomonadati</taxon>
        <taxon>Pseudomonadota</taxon>
        <taxon>Gammaproteobacteria</taxon>
        <taxon>Thiotrichales</taxon>
        <taxon>Thiotrichaceae</taxon>
        <taxon>Thiothrix</taxon>
    </lineage>
</organism>
<dbReference type="Proteomes" id="UP001308005">
    <property type="component" value="Unassembled WGS sequence"/>
</dbReference>
<evidence type="ECO:0000259" key="2">
    <source>
        <dbReference type="Pfam" id="PF13116"/>
    </source>
</evidence>
<keyword evidence="1" id="KW-1133">Transmembrane helix</keyword>
<feature type="transmembrane region" description="Helical" evidence="1">
    <location>
        <begin position="1104"/>
        <end position="1126"/>
    </location>
</feature>
<reference evidence="4" key="1">
    <citation type="submission" date="2023-07" db="EMBL/GenBank/DDBJ databases">
        <title>The carbon used by Thiothrix.</title>
        <authorList>
            <person name="Chen L."/>
        </authorList>
    </citation>
    <scope>NUCLEOTIDE SEQUENCE [LARGE SCALE GENOMIC DNA]</scope>
</reference>
<accession>A0ABU6CRG6</accession>
<keyword evidence="1" id="KW-0472">Membrane</keyword>
<sequence>MYFSSGQGGFVIRLTYLLLTLFFHLAIFLVAMVGLANFWLPMADDYKGVLEKELSDFVGNQISIGRIRVDRGSEDPRWIMEDLRLTEASGQTPIHIQKLALTLDMRESLRTLRLQPARIEVEGVEFVLRQDAGSLPVLEGLTFPLPGQKNTVLNIERQSPILIDINGGYVHWQDAVNHRVLTLSDLQFTGKLLPDKIQLQANALFPPSIGDSLSVNAELHQATARDGKQTWDGDLHTRTQIFNLAALPSPLLYRYGVTTGALKLNADIKSVTGKPLRVSGEGEIAYLGWKGTGTIPAMNGVNATFVADNDGGKVKVKVKDSTLSYPQWFEQPLRVEALDADLQWEVQENGWRWRLASLDAHNRDAAARGSGTLDLLVGKPPDVNLNLTFATQRTVDNVRNYIPAVVPDDTEDWLKTAIAYGYVPKGEFTLRGNPEDFPFKNKPGVFDIRFDVEKGVLAYLPEWPEARDVSGELRFHNAGMSAKVKSAKIMGLDVLGGTVDIPDMDHDPHLLLDLKTTGDLQAHMNYLRDAPIGRNLRDFMQVAKFTGPSDLRLKLDAPLTQRMMDKEGVQVDGLVNLHGNGFSIPEYEQVFTRLNGNVHFDQYGVDAKDATGEYRGQPFKLSASTDKAKGLIHVNLQQRNDPGLFLPESLEMLRGRLQGKAAIETQLELPAFRSQTDKASASLKIRARSRLQGVAIRLPSPLGKEAAAERDLQVDVDLPFDSRKPWRVGVDMGKRLNVLSSLPHKGGQKSLVGVSLGGKPAKLPEQGVRIDGGLEDVDLLTLQGLDLAGKPGKGKAPIPRPLVSASLGIGDLKLGEQSLGKAILSVEGKDTLQAHVRSSKAQANMHLPLQDASRGRVNIDLNNIDLDKLSSSIPQQGEGQGPLSPADFPSMRLTCRDCSKGDFPIQQLTLSMNKARKDLQIDTFEISNPWMALTAAQGRWYLAADGMARTELNAVAHIPDPGKLLARQGSEAGLQGGELNATAQLRWEGSPFNFSLASLSGEGRATLGKGSLTEVEPGIGRLLGLLDIQRLPTRLSMDFRDMTGKGVAFDGISGSFQMDHGVLATKDTIVDAAAMTAGIQGSTDLAHKTHDQTVTVIPNLRSTLPLVGAAVGGLGGGAALLLFNSVTEKSAADKLKTSGGFRYRVTGSWDKPEVTELKAPTKKTEVDVLPH</sequence>
<gene>
    <name evidence="3" type="ORF">VSS37_00105</name>
</gene>
<feature type="domain" description="YhdP central" evidence="2">
    <location>
        <begin position="273"/>
        <end position="1154"/>
    </location>
</feature>
<keyword evidence="4" id="KW-1185">Reference proteome</keyword>
<evidence type="ECO:0000256" key="1">
    <source>
        <dbReference type="SAM" id="Phobius"/>
    </source>
</evidence>
<comment type="caution">
    <text evidence="3">The sequence shown here is derived from an EMBL/GenBank/DDBJ whole genome shotgun (WGS) entry which is preliminary data.</text>
</comment>
<dbReference type="EMBL" id="JAYMYJ010000003">
    <property type="protein sequence ID" value="MEB4589370.1"/>
    <property type="molecule type" value="Genomic_DNA"/>
</dbReference>